<evidence type="ECO:0000313" key="1">
    <source>
        <dbReference type="EMBL" id="JAE01826.1"/>
    </source>
</evidence>
<organism evidence="1">
    <name type="scientific">Arundo donax</name>
    <name type="common">Giant reed</name>
    <name type="synonym">Donax arundinaceus</name>
    <dbReference type="NCBI Taxonomy" id="35708"/>
    <lineage>
        <taxon>Eukaryota</taxon>
        <taxon>Viridiplantae</taxon>
        <taxon>Streptophyta</taxon>
        <taxon>Embryophyta</taxon>
        <taxon>Tracheophyta</taxon>
        <taxon>Spermatophyta</taxon>
        <taxon>Magnoliopsida</taxon>
        <taxon>Liliopsida</taxon>
        <taxon>Poales</taxon>
        <taxon>Poaceae</taxon>
        <taxon>PACMAD clade</taxon>
        <taxon>Arundinoideae</taxon>
        <taxon>Arundineae</taxon>
        <taxon>Arundo</taxon>
    </lineage>
</organism>
<dbReference type="AlphaFoldDB" id="A0A0A9EVB4"/>
<reference evidence="1" key="2">
    <citation type="journal article" date="2015" name="Data Brief">
        <title>Shoot transcriptome of the giant reed, Arundo donax.</title>
        <authorList>
            <person name="Barrero R.A."/>
            <person name="Guerrero F.D."/>
            <person name="Moolhuijzen P."/>
            <person name="Goolsby J.A."/>
            <person name="Tidwell J."/>
            <person name="Bellgard S.E."/>
            <person name="Bellgard M.I."/>
        </authorList>
    </citation>
    <scope>NUCLEOTIDE SEQUENCE</scope>
    <source>
        <tissue evidence="1">Shoot tissue taken approximately 20 cm above the soil surface</tissue>
    </source>
</reference>
<accession>A0A0A9EVB4</accession>
<reference evidence="1" key="1">
    <citation type="submission" date="2014-09" db="EMBL/GenBank/DDBJ databases">
        <authorList>
            <person name="Magalhaes I.L.F."/>
            <person name="Oliveira U."/>
            <person name="Santos F.R."/>
            <person name="Vidigal T.H.D.A."/>
            <person name="Brescovit A.D."/>
            <person name="Santos A.J."/>
        </authorList>
    </citation>
    <scope>NUCLEOTIDE SEQUENCE</scope>
    <source>
        <tissue evidence="1">Shoot tissue taken approximately 20 cm above the soil surface</tissue>
    </source>
</reference>
<protein>
    <submittedName>
        <fullName evidence="1">Uncharacterized protein</fullName>
    </submittedName>
</protein>
<sequence length="33" mass="3919">MLHLSPALSFLSQILEQRFLVDSFLLFLLQLVW</sequence>
<dbReference type="EMBL" id="GBRH01196070">
    <property type="protein sequence ID" value="JAE01826.1"/>
    <property type="molecule type" value="Transcribed_RNA"/>
</dbReference>
<proteinExistence type="predicted"/>
<name>A0A0A9EVB4_ARUDO</name>